<gene>
    <name evidence="2" type="ORF">F7231_27025</name>
</gene>
<comment type="caution">
    <text evidence="2">The sequence shown here is derived from an EMBL/GenBank/DDBJ whole genome shotgun (WGS) entry which is preliminary data.</text>
</comment>
<accession>A0ABX0QTH3</accession>
<organism evidence="2 3">
    <name type="scientific">Fibrivirga algicola</name>
    <dbReference type="NCBI Taxonomy" id="2950420"/>
    <lineage>
        <taxon>Bacteria</taxon>
        <taxon>Pseudomonadati</taxon>
        <taxon>Bacteroidota</taxon>
        <taxon>Cytophagia</taxon>
        <taxon>Cytophagales</taxon>
        <taxon>Spirosomataceae</taxon>
        <taxon>Fibrivirga</taxon>
    </lineage>
</organism>
<reference evidence="3" key="2">
    <citation type="submission" date="2023-07" db="EMBL/GenBank/DDBJ databases">
        <authorList>
            <person name="Jung D.-H."/>
        </authorList>
    </citation>
    <scope>NUCLEOTIDE SEQUENCE [LARGE SCALE GENOMIC DNA]</scope>
    <source>
        <strain evidence="3">JA-25</strain>
    </source>
</reference>
<evidence type="ECO:0000259" key="1">
    <source>
        <dbReference type="PROSITE" id="PS51820"/>
    </source>
</evidence>
<dbReference type="InterPro" id="IPR011658">
    <property type="entry name" value="PA14_dom"/>
</dbReference>
<dbReference type="RefSeq" id="WP_250648839.1">
    <property type="nucleotide sequence ID" value="NZ_WAEL01000044.1"/>
</dbReference>
<dbReference type="SUPFAM" id="SSF56988">
    <property type="entry name" value="Anthrax protective antigen"/>
    <property type="match status" value="1"/>
</dbReference>
<dbReference type="InterPro" id="IPR037524">
    <property type="entry name" value="PA14/GLEYA"/>
</dbReference>
<protein>
    <recommendedName>
        <fullName evidence="1">PA14 domain-containing protein</fullName>
    </recommendedName>
</protein>
<name>A0ABX0QTH3_9BACT</name>
<reference evidence="3" key="1">
    <citation type="submission" date="2019-09" db="EMBL/GenBank/DDBJ databases">
        <authorList>
            <person name="Jung D.-H."/>
        </authorList>
    </citation>
    <scope>NUCLEOTIDE SEQUENCE [LARGE SCALE GENOMIC DNA]</scope>
    <source>
        <strain evidence="3">JA-25</strain>
    </source>
</reference>
<feature type="non-terminal residue" evidence="2">
    <location>
        <position position="103"/>
    </location>
</feature>
<feature type="non-terminal residue" evidence="2">
    <location>
        <position position="1"/>
    </location>
</feature>
<dbReference type="Proteomes" id="UP000606008">
    <property type="component" value="Unassembled WGS sequence"/>
</dbReference>
<dbReference type="Gene3D" id="3.90.182.10">
    <property type="entry name" value="Toxin - Anthrax Protective Antigen,domain 1"/>
    <property type="match status" value="1"/>
</dbReference>
<evidence type="ECO:0000313" key="2">
    <source>
        <dbReference type="EMBL" id="NID13848.1"/>
    </source>
</evidence>
<sequence>AGTFTATLRATNVAGLSVTTNVTFVYTAAATTPVVVVGTGQGTGLTGDYFDSFDLSGVAKMTRIDATINFNWGEASPGSGVNMNFSARWTGQIEAPVAGNYVI</sequence>
<evidence type="ECO:0000313" key="3">
    <source>
        <dbReference type="Proteomes" id="UP000606008"/>
    </source>
</evidence>
<proteinExistence type="predicted"/>
<dbReference type="Pfam" id="PF07691">
    <property type="entry name" value="PA14"/>
    <property type="match status" value="1"/>
</dbReference>
<keyword evidence="3" id="KW-1185">Reference proteome</keyword>
<dbReference type="PROSITE" id="PS51820">
    <property type="entry name" value="PA14"/>
    <property type="match status" value="1"/>
</dbReference>
<dbReference type="EMBL" id="WAEL01000044">
    <property type="protein sequence ID" value="NID13848.1"/>
    <property type="molecule type" value="Genomic_DNA"/>
</dbReference>
<feature type="domain" description="PA14" evidence="1">
    <location>
        <begin position="40"/>
        <end position="103"/>
    </location>
</feature>